<feature type="region of interest" description="Disordered" evidence="5">
    <location>
        <begin position="239"/>
        <end position="280"/>
    </location>
</feature>
<comment type="subcellular location">
    <subcellularLocation>
        <location evidence="1">Membrane</location>
        <topology evidence="1">Multi-pass membrane protein</topology>
    </subcellularLocation>
</comment>
<dbReference type="InterPro" id="IPR013057">
    <property type="entry name" value="AA_transpt_TM"/>
</dbReference>
<dbReference type="PANTHER" id="PTHR22950">
    <property type="entry name" value="AMINO ACID TRANSPORTER"/>
    <property type="match status" value="1"/>
</dbReference>
<keyword evidence="3 6" id="KW-1133">Transmembrane helix</keyword>
<gene>
    <name evidence="8" type="ORF">DYB32_001560</name>
</gene>
<feature type="transmembrane region" description="Helical" evidence="6">
    <location>
        <begin position="1973"/>
        <end position="2000"/>
    </location>
</feature>
<feature type="transmembrane region" description="Helical" evidence="6">
    <location>
        <begin position="341"/>
        <end position="362"/>
    </location>
</feature>
<evidence type="ECO:0000259" key="7">
    <source>
        <dbReference type="Pfam" id="PF01490"/>
    </source>
</evidence>
<dbReference type="GO" id="GO:0005774">
    <property type="term" value="C:vacuolar membrane"/>
    <property type="evidence" value="ECO:0007669"/>
    <property type="project" value="TreeGrafter"/>
</dbReference>
<feature type="transmembrane region" description="Helical" evidence="6">
    <location>
        <begin position="473"/>
        <end position="498"/>
    </location>
</feature>
<dbReference type="EMBL" id="QUSY01000056">
    <property type="protein sequence ID" value="RHY33832.1"/>
    <property type="molecule type" value="Genomic_DNA"/>
</dbReference>
<feature type="domain" description="Amino acid transporter transmembrane" evidence="7">
    <location>
        <begin position="2"/>
        <end position="394"/>
    </location>
</feature>
<feature type="transmembrane region" description="Helical" evidence="6">
    <location>
        <begin position="315"/>
        <end position="335"/>
    </location>
</feature>
<evidence type="ECO:0000256" key="4">
    <source>
        <dbReference type="ARBA" id="ARBA00023136"/>
    </source>
</evidence>
<feature type="transmembrane region" description="Helical" evidence="6">
    <location>
        <begin position="1389"/>
        <end position="1411"/>
    </location>
</feature>
<feature type="transmembrane region" description="Helical" evidence="6">
    <location>
        <begin position="94"/>
        <end position="117"/>
    </location>
</feature>
<evidence type="ECO:0000256" key="3">
    <source>
        <dbReference type="ARBA" id="ARBA00022989"/>
    </source>
</evidence>
<feature type="transmembrane region" description="Helical" evidence="6">
    <location>
        <begin position="1174"/>
        <end position="1201"/>
    </location>
</feature>
<reference evidence="8 9" key="1">
    <citation type="submission" date="2018-08" db="EMBL/GenBank/DDBJ databases">
        <title>Aphanomyces genome sequencing and annotation.</title>
        <authorList>
            <person name="Minardi D."/>
            <person name="Oidtmann B."/>
            <person name="Van Der Giezen M."/>
            <person name="Studholme D.J."/>
        </authorList>
    </citation>
    <scope>NUCLEOTIDE SEQUENCE [LARGE SCALE GENOMIC DNA]</scope>
    <source>
        <strain evidence="8 9">NJM0002</strain>
    </source>
</reference>
<feature type="transmembrane region" description="Helical" evidence="6">
    <location>
        <begin position="21"/>
        <end position="44"/>
    </location>
</feature>
<keyword evidence="9" id="KW-1185">Reference proteome</keyword>
<feature type="transmembrane region" description="Helical" evidence="6">
    <location>
        <begin position="1928"/>
        <end position="1953"/>
    </location>
</feature>
<evidence type="ECO:0000313" key="8">
    <source>
        <dbReference type="EMBL" id="RHY33832.1"/>
    </source>
</evidence>
<dbReference type="GO" id="GO:0015179">
    <property type="term" value="F:L-amino acid transmembrane transporter activity"/>
    <property type="evidence" value="ECO:0007669"/>
    <property type="project" value="TreeGrafter"/>
</dbReference>
<accession>A0A418B6Q7</accession>
<dbReference type="VEuPathDB" id="FungiDB:H310_07066"/>
<sequence length="2217" mass="245146">MSISILPIALIPTLKEGAGAALAGCLGTILADFIAVGVLIHYLYHASPQPVPSPTISFDSIVSTFGNLSLAYGAAIVIPDLQRQHSQPTRMPRVVFVTMTIITALFVAIASTGYAMVGCQIPGNLLFAVSGRALGFTAARGAVVLAFMAMQLHITIGFSVLLHPAFYYVEQLVLGVHHPPRHKFQALSDTEASEDGNQHDDVVDLESSKMQLQHDSEASEDGNQHDDVVDLESSKMQLQQDSVDNSAFPQPCRSSLSLEPTADNEAGTINDSAAPSSCHRTHIPSLMSRPEEEVEHSANTPETAHVPGKAVARSVIRTCIVAALTLVSVVLHDHFHELVDLVGASSVSLSCIVLPILCYLKVCHTDIGVVERSFCYFTITVCTILSVYVTAQSASKMLVARTAASDVVFPYCPARWSDHPAAAPMTGPVLPVAVASTADTVHQPSISQGSPILSATPAPPALVTTGKFSRFQYILSFAGILYMAGALVSSCWYAIFLGPSMTTDFWWRGFNSSVHAFLLHAMDTLHKVDSVVPPTIDLTSNLFVMDEMAPITPPSSPTYVRSLVFGTALAPDEAIVVCRRTDEWTLFWVITQYCWLDFNQTWSVAHTAKRERRCIASYAQNAAMYVESILRNTDMDQVMVAFGADGGEFDVGLHRFLRQSLKGRQFVESVSRRPFLSPVDEAAYWSSFNVTMWRPQYQNLRQHGIQEYTWLAPTLGGVYDLDVMVLPYLPRQVLWTTGNMCCGFYCDLWYAQSINASLVRGDTQFWGAVADIELLLLGRDRFNPTQDAIRRGIGPLNSIDLYLVPVPTALKALYLDFRVLMNTARLENVDNFASDFDFVQPIHLFPTVSAWSRLGNVQFVGGSPLCNVDSTPTAFLQREWGYDDGCDSTRRLAVTLKGPHLLFALVMATAQMRAGGSAVVVRDWIDRLCRYVQDAAEDHSCAASLIHAFHAFQKFTIHMLPRASRVFHMYQDVVAEMEPPLELVQMVAPANTAPFMLRHALLDPTDPTFSIVGWGYILDWVEGNREVVSFAGDADTMHLVSYQYDAVDSTALNSNALPRSIASLFSFGVWYVSWVFGAAAFCMVGVAAFYSFQISGSNMLYFHRVAGPIWIGRPLLFLRGLTAVILLSSSSLDMVQEHGLRTLVNRPRTWIETAVVAAESTWVTYVLLDVSLVATKSCAAICAPLSSFIMFVLAMVVDILFPLRATIFTGRKCVALSFDSSLLCTTNTIHSGSTLRALLLLGANAAVCLAVYVVVCFTRHVLGKPVAPHRETFLLYPESSMVFFQQLEARSPTSEWWIDAASNVMCGMILITFRDVNYVLDVKSWNLMSLPPKKFKKRGSVSTFVAPILSKAQSEDVAAPLAVRRPDLTASPTVGDLVVPRHPSWRSSVSLVVGFAYIVCTLSSSVTYLTVLEGKMSNDFWWQGFNSTGGHRFLASLFTWQYQPGSIDLTRFALYDVFNTTHDAVEFALPPTMNIPSTDLDQRRVAIEARATNNAAVYLESVLRNIDLTAFDACWGDAFEVAVGNELRKTRLGQSWLLQTWSAPRHTSAVWSEVALWDAMLLTQFDVLWQNYYITGVHNTLAVQNSFGFQYTLTMKRSDPLWRLAKQTTFKMYWTWASDLWAMASNTSSLLANHGRSLVRTSADFAFRNVTMQQILQENGTLPSPLGWTSALVEQRLGPYGSVDVRHLPVPAEIASAVHTFELYLNTLLFSSENATMRYKDLADGVYMNSVPLEWRRYTFLGGSPLCFTMSTDPGFLCPFAGILSPCQSNSIQEAYHMNRNEGLLASLMTRVQSSSDNASICAFPTQSAACVSILDSFPSFVRTYLMNARHLFGDPDKLLAAATALNVSLFQYVRDSTTGTYDIATANVFVAGPFSFFSWHYLYHWTKGLREVLVFEGDGSTISVLSDYRRLSQYSVNPAEIPRSLSLYFTVAIQYVTFGLLSIASVAVLYVVSHCGRVEAWNLLKLNRVGGIVWIGRPMLIIRAVSAICLLSTCQLTLVQNHDGHLTKFESISPSFVDTLQTILVSGEVCWLTYILNDVLSIVTKGYTRHYVTMSSIAHWFATALLQLTVPLTVKTSLSRQCTWRNLDVLCTTGVIEIGSCIRFYTLVGLSVLSIVGSLAIQRVRHPHVAAPKLPSLFLYSLGGFTFSFDEWTVDKVVYLDKASAFLNGLVVVGFGPRLYLLDVKTWRSYAIPKPDPRDVKWDPRLVDCVPLVPQD</sequence>
<proteinExistence type="predicted"/>
<dbReference type="Pfam" id="PF01490">
    <property type="entry name" value="Aa_trans"/>
    <property type="match status" value="1"/>
</dbReference>
<keyword evidence="2 6" id="KW-0812">Transmembrane</keyword>
<feature type="transmembrane region" description="Helical" evidence="6">
    <location>
        <begin position="137"/>
        <end position="162"/>
    </location>
</feature>
<evidence type="ECO:0000256" key="1">
    <source>
        <dbReference type="ARBA" id="ARBA00004141"/>
    </source>
</evidence>
<dbReference type="Proteomes" id="UP000285060">
    <property type="component" value="Unassembled WGS sequence"/>
</dbReference>
<dbReference type="VEuPathDB" id="FungiDB:H310_07065"/>
<name>A0A418B6Q7_9STRA</name>
<feature type="transmembrane region" description="Helical" evidence="6">
    <location>
        <begin position="2052"/>
        <end position="2071"/>
    </location>
</feature>
<evidence type="ECO:0000256" key="5">
    <source>
        <dbReference type="SAM" id="MobiDB-lite"/>
    </source>
</evidence>
<evidence type="ECO:0000256" key="2">
    <source>
        <dbReference type="ARBA" id="ARBA00022692"/>
    </source>
</evidence>
<feature type="transmembrane region" description="Helical" evidence="6">
    <location>
        <begin position="2103"/>
        <end position="2122"/>
    </location>
</feature>
<feature type="compositionally biased region" description="Polar residues" evidence="5">
    <location>
        <begin position="239"/>
        <end position="258"/>
    </location>
</feature>
<dbReference type="PANTHER" id="PTHR22950:SF349">
    <property type="entry name" value="AMINO ACID TRANSPORTER TRANSMEMBRANE DOMAIN-CONTAINING PROTEIN"/>
    <property type="match status" value="1"/>
</dbReference>
<comment type="caution">
    <text evidence="8">The sequence shown here is derived from an EMBL/GenBank/DDBJ whole genome shotgun (WGS) entry which is preliminary data.</text>
</comment>
<evidence type="ECO:0000313" key="9">
    <source>
        <dbReference type="Proteomes" id="UP000285060"/>
    </source>
</evidence>
<feature type="transmembrane region" description="Helical" evidence="6">
    <location>
        <begin position="64"/>
        <end position="82"/>
    </location>
</feature>
<feature type="transmembrane region" description="Helical" evidence="6">
    <location>
        <begin position="1237"/>
        <end position="1257"/>
    </location>
</feature>
<keyword evidence="4 6" id="KW-0472">Membrane</keyword>
<organism evidence="8 9">
    <name type="scientific">Aphanomyces invadans</name>
    <dbReference type="NCBI Taxonomy" id="157072"/>
    <lineage>
        <taxon>Eukaryota</taxon>
        <taxon>Sar</taxon>
        <taxon>Stramenopiles</taxon>
        <taxon>Oomycota</taxon>
        <taxon>Saprolegniomycetes</taxon>
        <taxon>Saprolegniales</taxon>
        <taxon>Verrucalvaceae</taxon>
        <taxon>Aphanomyces</taxon>
    </lineage>
</organism>
<evidence type="ECO:0000256" key="6">
    <source>
        <dbReference type="SAM" id="Phobius"/>
    </source>
</evidence>
<protein>
    <recommendedName>
        <fullName evidence="7">Amino acid transporter transmembrane domain-containing protein</fullName>
    </recommendedName>
</protein>
<feature type="transmembrane region" description="Helical" evidence="6">
    <location>
        <begin position="1069"/>
        <end position="1090"/>
    </location>
</feature>